<evidence type="ECO:0000259" key="9">
    <source>
        <dbReference type="PROSITE" id="PS50928"/>
    </source>
</evidence>
<evidence type="ECO:0000256" key="2">
    <source>
        <dbReference type="ARBA" id="ARBA00022448"/>
    </source>
</evidence>
<feature type="transmembrane region" description="Helical" evidence="7">
    <location>
        <begin position="183"/>
        <end position="205"/>
    </location>
</feature>
<evidence type="ECO:0000313" key="11">
    <source>
        <dbReference type="Proteomes" id="UP001108029"/>
    </source>
</evidence>
<dbReference type="SUPFAM" id="SSF161098">
    <property type="entry name" value="MetI-like"/>
    <property type="match status" value="1"/>
</dbReference>
<feature type="transmembrane region" description="Helical" evidence="7">
    <location>
        <begin position="97"/>
        <end position="118"/>
    </location>
</feature>
<evidence type="ECO:0000313" key="10">
    <source>
        <dbReference type="EMBL" id="MCD9875745.1"/>
    </source>
</evidence>
<dbReference type="AlphaFoldDB" id="A0A9Q3ZAW6"/>
<evidence type="ECO:0000256" key="6">
    <source>
        <dbReference type="ARBA" id="ARBA00023136"/>
    </source>
</evidence>
<evidence type="ECO:0000256" key="7">
    <source>
        <dbReference type="RuleBase" id="RU363032"/>
    </source>
</evidence>
<keyword evidence="3" id="KW-1003">Cell membrane</keyword>
<feature type="transmembrane region" description="Helical" evidence="7">
    <location>
        <begin position="130"/>
        <end position="150"/>
    </location>
</feature>
<dbReference type="SUPFAM" id="SSF160964">
    <property type="entry name" value="MalF N-terminal region-like"/>
    <property type="match status" value="1"/>
</dbReference>
<dbReference type="GO" id="GO:0055085">
    <property type="term" value="P:transmembrane transport"/>
    <property type="evidence" value="ECO:0007669"/>
    <property type="project" value="InterPro"/>
</dbReference>
<evidence type="ECO:0000256" key="3">
    <source>
        <dbReference type="ARBA" id="ARBA00022475"/>
    </source>
</evidence>
<dbReference type="InterPro" id="IPR000515">
    <property type="entry name" value="MetI-like"/>
</dbReference>
<keyword evidence="11" id="KW-1185">Reference proteome</keyword>
<feature type="domain" description="ABC transmembrane type-1" evidence="9">
    <location>
        <begin position="93"/>
        <end position="307"/>
    </location>
</feature>
<sequence>MAIQTSDLPTRARAGTAPGGARPGRRRRLRDQLTTQAFLVPIAVVLVVLFLVPLAESVYYSFTDYSGSSPTRHLVGLRNYRQIFTDPSVLTGLGFTLLYAVATTLIVTVLAIPLAVILNRRFPGRSLVRAAFFFPAVPSMAILGLVWTFVLSPLSSGVINSVLGSLFGVGPVPWLSDNTLAKVSVIVVGVWAQTGWHAVLYLAYLQSVPRDYYEAATIDGATPRQQFFRITLPLLAPAMTVSQFLLLINGLRVYDLPFTLTGGGPGYDTYTITQVLVQRGIAEGDYGLGAALGVIFLIAVATVLSLQLSVTRRLERRFR</sequence>
<name>A0A9Q3ZAW6_9ACTN</name>
<keyword evidence="4 7" id="KW-0812">Transmembrane</keyword>
<dbReference type="EMBL" id="JAJSBI010000009">
    <property type="protein sequence ID" value="MCD9875745.1"/>
    <property type="molecule type" value="Genomic_DNA"/>
</dbReference>
<feature type="region of interest" description="Disordered" evidence="8">
    <location>
        <begin position="1"/>
        <end position="26"/>
    </location>
</feature>
<comment type="caution">
    <text evidence="10">The sequence shown here is derived from an EMBL/GenBank/DDBJ whole genome shotgun (WGS) entry which is preliminary data.</text>
</comment>
<evidence type="ECO:0000256" key="4">
    <source>
        <dbReference type="ARBA" id="ARBA00022692"/>
    </source>
</evidence>
<proteinExistence type="inferred from homology"/>
<feature type="transmembrane region" description="Helical" evidence="7">
    <location>
        <begin position="33"/>
        <end position="55"/>
    </location>
</feature>
<accession>A0A9Q3ZAW6</accession>
<dbReference type="Proteomes" id="UP001108029">
    <property type="component" value="Unassembled WGS sequence"/>
</dbReference>
<reference evidence="10" key="1">
    <citation type="submission" date="2021-12" db="EMBL/GenBank/DDBJ databases">
        <authorList>
            <person name="Lee J.-H."/>
            <person name="Kim S.-B."/>
        </authorList>
    </citation>
    <scope>NUCLEOTIDE SEQUENCE</scope>
    <source>
        <strain evidence="10">NR30</strain>
    </source>
</reference>
<dbReference type="PANTHER" id="PTHR30193:SF41">
    <property type="entry name" value="DIACETYLCHITOBIOSE UPTAKE SYSTEM PERMEASE PROTEIN NGCF"/>
    <property type="match status" value="1"/>
</dbReference>
<dbReference type="GO" id="GO:0005886">
    <property type="term" value="C:plasma membrane"/>
    <property type="evidence" value="ECO:0007669"/>
    <property type="project" value="UniProtKB-SubCell"/>
</dbReference>
<dbReference type="Pfam" id="PF00528">
    <property type="entry name" value="BPD_transp_1"/>
    <property type="match status" value="1"/>
</dbReference>
<dbReference type="CDD" id="cd06261">
    <property type="entry name" value="TM_PBP2"/>
    <property type="match status" value="1"/>
</dbReference>
<feature type="transmembrane region" description="Helical" evidence="7">
    <location>
        <begin position="286"/>
        <end position="310"/>
    </location>
</feature>
<comment type="similarity">
    <text evidence="7">Belongs to the binding-protein-dependent transport system permease family.</text>
</comment>
<dbReference type="PROSITE" id="PS50928">
    <property type="entry name" value="ABC_TM1"/>
    <property type="match status" value="1"/>
</dbReference>
<evidence type="ECO:0000256" key="1">
    <source>
        <dbReference type="ARBA" id="ARBA00004651"/>
    </source>
</evidence>
<dbReference type="InterPro" id="IPR051393">
    <property type="entry name" value="ABC_transporter_permease"/>
</dbReference>
<dbReference type="PANTHER" id="PTHR30193">
    <property type="entry name" value="ABC TRANSPORTER PERMEASE PROTEIN"/>
    <property type="match status" value="1"/>
</dbReference>
<feature type="transmembrane region" description="Helical" evidence="7">
    <location>
        <begin position="226"/>
        <end position="248"/>
    </location>
</feature>
<dbReference type="InterPro" id="IPR035906">
    <property type="entry name" value="MetI-like_sf"/>
</dbReference>
<keyword evidence="6 7" id="KW-0472">Membrane</keyword>
<organism evidence="10 11">
    <name type="scientific">Streptomyces guryensis</name>
    <dbReference type="NCBI Taxonomy" id="2886947"/>
    <lineage>
        <taxon>Bacteria</taxon>
        <taxon>Bacillati</taxon>
        <taxon>Actinomycetota</taxon>
        <taxon>Actinomycetes</taxon>
        <taxon>Kitasatosporales</taxon>
        <taxon>Streptomycetaceae</taxon>
        <taxon>Streptomyces</taxon>
    </lineage>
</organism>
<evidence type="ECO:0000256" key="8">
    <source>
        <dbReference type="SAM" id="MobiDB-lite"/>
    </source>
</evidence>
<gene>
    <name evidence="10" type="ORF">LJ657_19180</name>
</gene>
<dbReference type="Gene3D" id="1.10.3720.10">
    <property type="entry name" value="MetI-like"/>
    <property type="match status" value="1"/>
</dbReference>
<dbReference type="RefSeq" id="WP_232649865.1">
    <property type="nucleotide sequence ID" value="NZ_JAJSBI010000009.1"/>
</dbReference>
<evidence type="ECO:0000256" key="5">
    <source>
        <dbReference type="ARBA" id="ARBA00022989"/>
    </source>
</evidence>
<keyword evidence="2 7" id="KW-0813">Transport</keyword>
<keyword evidence="5 7" id="KW-1133">Transmembrane helix</keyword>
<comment type="subcellular location">
    <subcellularLocation>
        <location evidence="1 7">Cell membrane</location>
        <topology evidence="1 7">Multi-pass membrane protein</topology>
    </subcellularLocation>
</comment>
<protein>
    <submittedName>
        <fullName evidence="10">Sugar ABC transporter permease</fullName>
    </submittedName>
</protein>